<reference evidence="1 2" key="1">
    <citation type="journal article" date="2015" name="Genome Biol. Evol.">
        <title>Comparative Genomics of a Bacterivorous Green Alga Reveals Evolutionary Causalities and Consequences of Phago-Mixotrophic Mode of Nutrition.</title>
        <authorList>
            <person name="Burns J.A."/>
            <person name="Paasch A."/>
            <person name="Narechania A."/>
            <person name="Kim E."/>
        </authorList>
    </citation>
    <scope>NUCLEOTIDE SEQUENCE [LARGE SCALE GENOMIC DNA]</scope>
    <source>
        <strain evidence="1 2">PLY_AMNH</strain>
    </source>
</reference>
<sequence length="91" mass="9378">MDVETELKQLRSEVAAATGVSMVQASFAPPVSTVVTAPSANDAPSFSYSAPSAEQGGIEEVPPPAGPRTVEMGAHSVGFLPEDAIEPTRPR</sequence>
<dbReference type="AlphaFoldDB" id="A0AAE0G8A5"/>
<accession>A0AAE0G8A5</accession>
<dbReference type="EMBL" id="LGRX02008482">
    <property type="protein sequence ID" value="KAK3273434.1"/>
    <property type="molecule type" value="Genomic_DNA"/>
</dbReference>
<evidence type="ECO:0000313" key="1">
    <source>
        <dbReference type="EMBL" id="KAK3273434.1"/>
    </source>
</evidence>
<organism evidence="1 2">
    <name type="scientific">Cymbomonas tetramitiformis</name>
    <dbReference type="NCBI Taxonomy" id="36881"/>
    <lineage>
        <taxon>Eukaryota</taxon>
        <taxon>Viridiplantae</taxon>
        <taxon>Chlorophyta</taxon>
        <taxon>Pyramimonadophyceae</taxon>
        <taxon>Pyramimonadales</taxon>
        <taxon>Pyramimonadaceae</taxon>
        <taxon>Cymbomonas</taxon>
    </lineage>
</organism>
<name>A0AAE0G8A5_9CHLO</name>
<dbReference type="Proteomes" id="UP001190700">
    <property type="component" value="Unassembled WGS sequence"/>
</dbReference>
<comment type="caution">
    <text evidence="1">The sequence shown here is derived from an EMBL/GenBank/DDBJ whole genome shotgun (WGS) entry which is preliminary data.</text>
</comment>
<proteinExistence type="predicted"/>
<evidence type="ECO:0000313" key="2">
    <source>
        <dbReference type="Proteomes" id="UP001190700"/>
    </source>
</evidence>
<gene>
    <name evidence="1" type="ORF">CYMTET_18321</name>
</gene>
<keyword evidence="2" id="KW-1185">Reference proteome</keyword>
<protein>
    <submittedName>
        <fullName evidence="1">Uncharacterized protein</fullName>
    </submittedName>
</protein>